<dbReference type="GO" id="GO:0003677">
    <property type="term" value="F:DNA binding"/>
    <property type="evidence" value="ECO:0007669"/>
    <property type="project" value="UniProtKB-KW"/>
</dbReference>
<evidence type="ECO:0000313" key="2">
    <source>
        <dbReference type="EMBL" id="TQM63096.1"/>
    </source>
</evidence>
<dbReference type="InterPro" id="IPR036388">
    <property type="entry name" value="WH-like_DNA-bd_sf"/>
</dbReference>
<dbReference type="Gene3D" id="1.10.10.10">
    <property type="entry name" value="Winged helix-like DNA-binding domain superfamily/Winged helix DNA-binding domain"/>
    <property type="match status" value="1"/>
</dbReference>
<accession>A0A543HXM9</accession>
<dbReference type="RefSeq" id="WP_141917011.1">
    <property type="nucleotide sequence ID" value="NZ_BAAAYS010000016.1"/>
</dbReference>
<reference evidence="2 3" key="1">
    <citation type="submission" date="2019-06" db="EMBL/GenBank/DDBJ databases">
        <title>Sequencing the genomes of 1000 actinobacteria strains.</title>
        <authorList>
            <person name="Klenk H.-P."/>
        </authorList>
    </citation>
    <scope>NUCLEOTIDE SEQUENCE [LARGE SCALE GENOMIC DNA]</scope>
    <source>
        <strain evidence="2 3">DSM 18031</strain>
    </source>
</reference>
<dbReference type="EMBL" id="VFPN01000002">
    <property type="protein sequence ID" value="TQM63096.1"/>
    <property type="molecule type" value="Genomic_DNA"/>
</dbReference>
<evidence type="ECO:0000259" key="1">
    <source>
        <dbReference type="PROSITE" id="PS50995"/>
    </source>
</evidence>
<keyword evidence="3" id="KW-1185">Reference proteome</keyword>
<dbReference type="GO" id="GO:0003700">
    <property type="term" value="F:DNA-binding transcription factor activity"/>
    <property type="evidence" value="ECO:0007669"/>
    <property type="project" value="InterPro"/>
</dbReference>
<feature type="domain" description="HTH marR-type" evidence="1">
    <location>
        <begin position="23"/>
        <end position="156"/>
    </location>
</feature>
<dbReference type="AlphaFoldDB" id="A0A543HXM9"/>
<evidence type="ECO:0000313" key="3">
    <source>
        <dbReference type="Proteomes" id="UP000318331"/>
    </source>
</evidence>
<dbReference type="PROSITE" id="PS50995">
    <property type="entry name" value="HTH_MARR_2"/>
    <property type="match status" value="1"/>
</dbReference>
<dbReference type="SMART" id="SM00347">
    <property type="entry name" value="HTH_MARR"/>
    <property type="match status" value="1"/>
</dbReference>
<dbReference type="PRINTS" id="PR00598">
    <property type="entry name" value="HTHMARR"/>
</dbReference>
<keyword evidence="2" id="KW-0238">DNA-binding</keyword>
<dbReference type="Pfam" id="PF01047">
    <property type="entry name" value="MarR"/>
    <property type="match status" value="1"/>
</dbReference>
<dbReference type="InterPro" id="IPR039422">
    <property type="entry name" value="MarR/SlyA-like"/>
</dbReference>
<dbReference type="PANTHER" id="PTHR33164">
    <property type="entry name" value="TRANSCRIPTIONAL REGULATOR, MARR FAMILY"/>
    <property type="match status" value="1"/>
</dbReference>
<dbReference type="OrthoDB" id="3237509at2"/>
<comment type="caution">
    <text evidence="2">The sequence shown here is derived from an EMBL/GenBank/DDBJ whole genome shotgun (WGS) entry which is preliminary data.</text>
</comment>
<organism evidence="2 3">
    <name type="scientific">Klugiella xanthotipulae</name>
    <dbReference type="NCBI Taxonomy" id="244735"/>
    <lineage>
        <taxon>Bacteria</taxon>
        <taxon>Bacillati</taxon>
        <taxon>Actinomycetota</taxon>
        <taxon>Actinomycetes</taxon>
        <taxon>Micrococcales</taxon>
        <taxon>Microbacteriaceae</taxon>
        <taxon>Klugiella</taxon>
    </lineage>
</organism>
<proteinExistence type="predicted"/>
<protein>
    <submittedName>
        <fullName evidence="2">DNA-binding MarR family transcriptional regulator</fullName>
    </submittedName>
</protein>
<dbReference type="InterPro" id="IPR036390">
    <property type="entry name" value="WH_DNA-bd_sf"/>
</dbReference>
<dbReference type="Proteomes" id="UP000318331">
    <property type="component" value="Unassembled WGS sequence"/>
</dbReference>
<sequence>MTDALTDVRAQWKRLRPELDTLPIETVGRINRIARIQQRRSDALLATFGFIRGEFDILAALVRSDHPLMPSEIADALIVSPPVVTKWSKRLLASGYITRGAHPRDGRGAVLSATEAGHAAIHAMLPVQLEAEAEPLAALTPAQLDTLNNSLRLLLAAIEPAAD</sequence>
<dbReference type="GO" id="GO:0006950">
    <property type="term" value="P:response to stress"/>
    <property type="evidence" value="ECO:0007669"/>
    <property type="project" value="TreeGrafter"/>
</dbReference>
<dbReference type="PANTHER" id="PTHR33164:SF104">
    <property type="entry name" value="TRANSCRIPTIONAL REGULATORY PROTEIN"/>
    <property type="match status" value="1"/>
</dbReference>
<dbReference type="SUPFAM" id="SSF46785">
    <property type="entry name" value="Winged helix' DNA-binding domain"/>
    <property type="match status" value="1"/>
</dbReference>
<name>A0A543HXM9_9MICO</name>
<gene>
    <name evidence="2" type="ORF">FB466_1345</name>
</gene>
<dbReference type="InterPro" id="IPR000835">
    <property type="entry name" value="HTH_MarR-typ"/>
</dbReference>